<comment type="caution">
    <text evidence="2">The sequence shown here is derived from an EMBL/GenBank/DDBJ whole genome shotgun (WGS) entry which is preliminary data.</text>
</comment>
<feature type="compositionally biased region" description="Basic and acidic residues" evidence="1">
    <location>
        <begin position="129"/>
        <end position="149"/>
    </location>
</feature>
<sequence length="187" mass="19618">MKNGFTDGSPLRKFMFSSLGLTDPDACLGGAALPDLGVIELCIYPTMLAAAPPIVAGPALKVHERSKKACPLAQTSSNSSSNAVAGLPLCPVMTGLANLCSARHPPRKQNRTPARACAAPPASVKRAGASKENKPLVKKELPKGKADAKKRVKREFADDDAINLTQASPGPRRKREGVVQGEVIDLT</sequence>
<dbReference type="AlphaFoldDB" id="A0AAD7ACQ8"/>
<protein>
    <submittedName>
        <fullName evidence="2">Uncharacterized protein</fullName>
    </submittedName>
</protein>
<feature type="region of interest" description="Disordered" evidence="1">
    <location>
        <begin position="103"/>
        <end position="187"/>
    </location>
</feature>
<name>A0AAD7ACQ8_9AGAR</name>
<evidence type="ECO:0000313" key="3">
    <source>
        <dbReference type="Proteomes" id="UP001218218"/>
    </source>
</evidence>
<gene>
    <name evidence="2" type="ORF">DFH08DRAFT_1077311</name>
</gene>
<dbReference type="Proteomes" id="UP001218218">
    <property type="component" value="Unassembled WGS sequence"/>
</dbReference>
<feature type="compositionally biased region" description="Low complexity" evidence="1">
    <location>
        <begin position="113"/>
        <end position="122"/>
    </location>
</feature>
<proteinExistence type="predicted"/>
<accession>A0AAD7ACQ8</accession>
<evidence type="ECO:0000256" key="1">
    <source>
        <dbReference type="SAM" id="MobiDB-lite"/>
    </source>
</evidence>
<evidence type="ECO:0000313" key="2">
    <source>
        <dbReference type="EMBL" id="KAJ7354652.1"/>
    </source>
</evidence>
<reference evidence="2" key="1">
    <citation type="submission" date="2023-03" db="EMBL/GenBank/DDBJ databases">
        <title>Massive genome expansion in bonnet fungi (Mycena s.s.) driven by repeated elements and novel gene families across ecological guilds.</title>
        <authorList>
            <consortium name="Lawrence Berkeley National Laboratory"/>
            <person name="Harder C.B."/>
            <person name="Miyauchi S."/>
            <person name="Viragh M."/>
            <person name="Kuo A."/>
            <person name="Thoen E."/>
            <person name="Andreopoulos B."/>
            <person name="Lu D."/>
            <person name="Skrede I."/>
            <person name="Drula E."/>
            <person name="Henrissat B."/>
            <person name="Morin E."/>
            <person name="Kohler A."/>
            <person name="Barry K."/>
            <person name="LaButti K."/>
            <person name="Morin E."/>
            <person name="Salamov A."/>
            <person name="Lipzen A."/>
            <person name="Mereny Z."/>
            <person name="Hegedus B."/>
            <person name="Baldrian P."/>
            <person name="Stursova M."/>
            <person name="Weitz H."/>
            <person name="Taylor A."/>
            <person name="Grigoriev I.V."/>
            <person name="Nagy L.G."/>
            <person name="Martin F."/>
            <person name="Kauserud H."/>
        </authorList>
    </citation>
    <scope>NUCLEOTIDE SEQUENCE</scope>
    <source>
        <strain evidence="2">CBHHK002</strain>
    </source>
</reference>
<organism evidence="2 3">
    <name type="scientific">Mycena albidolilacea</name>
    <dbReference type="NCBI Taxonomy" id="1033008"/>
    <lineage>
        <taxon>Eukaryota</taxon>
        <taxon>Fungi</taxon>
        <taxon>Dikarya</taxon>
        <taxon>Basidiomycota</taxon>
        <taxon>Agaricomycotina</taxon>
        <taxon>Agaricomycetes</taxon>
        <taxon>Agaricomycetidae</taxon>
        <taxon>Agaricales</taxon>
        <taxon>Marasmiineae</taxon>
        <taxon>Mycenaceae</taxon>
        <taxon>Mycena</taxon>
    </lineage>
</organism>
<keyword evidence="3" id="KW-1185">Reference proteome</keyword>
<dbReference type="EMBL" id="JARIHO010000010">
    <property type="protein sequence ID" value="KAJ7354652.1"/>
    <property type="molecule type" value="Genomic_DNA"/>
</dbReference>